<dbReference type="EMBL" id="BMUU01000005">
    <property type="protein sequence ID" value="GGY39147.1"/>
    <property type="molecule type" value="Genomic_DNA"/>
</dbReference>
<feature type="domain" description="Carboxylesterase type B" evidence="5">
    <location>
        <begin position="36"/>
        <end position="491"/>
    </location>
</feature>
<keyword evidence="3" id="KW-0732">Signal</keyword>
<name>A0ABQ3A8F0_9ACTN</name>
<feature type="chain" id="PRO_5044951682" description="Carboxylic ester hydrolase" evidence="3">
    <location>
        <begin position="22"/>
        <end position="520"/>
    </location>
</feature>
<reference evidence="7" key="1">
    <citation type="journal article" date="2019" name="Int. J. Syst. Evol. Microbiol.">
        <title>The Global Catalogue of Microorganisms (GCM) 10K type strain sequencing project: providing services to taxonomists for standard genome sequencing and annotation.</title>
        <authorList>
            <consortium name="The Broad Institute Genomics Platform"/>
            <consortium name="The Broad Institute Genome Sequencing Center for Infectious Disease"/>
            <person name="Wu L."/>
            <person name="Ma J."/>
        </authorList>
    </citation>
    <scope>NUCLEOTIDE SEQUENCE [LARGE SCALE GENOMIC DNA]</scope>
    <source>
        <strain evidence="7">JCM 4594</strain>
    </source>
</reference>
<comment type="similarity">
    <text evidence="1 3">Belongs to the type-B carboxylesterase/lipase family.</text>
</comment>
<dbReference type="InterPro" id="IPR019826">
    <property type="entry name" value="Carboxylesterase_B_AS"/>
</dbReference>
<dbReference type="InterPro" id="IPR002018">
    <property type="entry name" value="CarbesteraseB"/>
</dbReference>
<dbReference type="Proteomes" id="UP000600946">
    <property type="component" value="Unassembled WGS sequence"/>
</dbReference>
<gene>
    <name evidence="6" type="ORF">GCM10010326_36530</name>
</gene>
<organism evidence="6 7">
    <name type="scientific">Streptomyces xanthochromogenes</name>
    <dbReference type="NCBI Taxonomy" id="67384"/>
    <lineage>
        <taxon>Bacteria</taxon>
        <taxon>Bacillati</taxon>
        <taxon>Actinomycetota</taxon>
        <taxon>Actinomycetes</taxon>
        <taxon>Kitasatosporales</taxon>
        <taxon>Streptomycetaceae</taxon>
        <taxon>Streptomyces</taxon>
    </lineage>
</organism>
<dbReference type="InterPro" id="IPR029058">
    <property type="entry name" value="AB_hydrolase_fold"/>
</dbReference>
<evidence type="ECO:0000313" key="6">
    <source>
        <dbReference type="EMBL" id="GGY39147.1"/>
    </source>
</evidence>
<dbReference type="GO" id="GO:0016787">
    <property type="term" value="F:hydrolase activity"/>
    <property type="evidence" value="ECO:0007669"/>
    <property type="project" value="UniProtKB-KW"/>
</dbReference>
<dbReference type="Pfam" id="PF00135">
    <property type="entry name" value="COesterase"/>
    <property type="match status" value="1"/>
</dbReference>
<accession>A0ABQ3A8F0</accession>
<keyword evidence="7" id="KW-1185">Reference proteome</keyword>
<dbReference type="PROSITE" id="PS00122">
    <property type="entry name" value="CARBOXYLESTERASE_B_1"/>
    <property type="match status" value="1"/>
</dbReference>
<dbReference type="SUPFAM" id="SSF53474">
    <property type="entry name" value="alpha/beta-Hydrolases"/>
    <property type="match status" value="1"/>
</dbReference>
<evidence type="ECO:0000259" key="5">
    <source>
        <dbReference type="Pfam" id="PF00135"/>
    </source>
</evidence>
<protein>
    <recommendedName>
        <fullName evidence="3">Carboxylic ester hydrolase</fullName>
        <ecNumber evidence="3">3.1.1.-</ecNumber>
    </recommendedName>
</protein>
<feature type="region of interest" description="Disordered" evidence="4">
    <location>
        <begin position="419"/>
        <end position="438"/>
    </location>
</feature>
<keyword evidence="2 3" id="KW-0378">Hydrolase</keyword>
<dbReference type="PANTHER" id="PTHR43918:SF4">
    <property type="entry name" value="CARBOXYLIC ESTER HYDROLASE"/>
    <property type="match status" value="1"/>
</dbReference>
<sequence length="520" mass="53129">MRWLAAVAASAVAVLVPSAVAPPPAPPASVSAAGSAPVVRTGAGVVRGADHEGYRVFFGVPYAAPPVGALRWALPRPAVAWRGVRDATRPAPACAQPAGEVPGGSTGEDCLHLNVTAPSDASPSRPRPVLVWLHGGGFTSGAGSSYDAHRMAVRGDVVVVTVDYRLGALGFLGRAGLPGSGTFGLADQQAALRYVRRNIGAFGGDARNVTLAGESAGAYAVCAQLASPAAAGLFHRAIMESGPCTGGPARPFAPYAVGPAAAEAAGAKLADAVGCARRADVLGCLRRVPVARLLAAQGADAQPEYGTPLLPRDPAGAVASGRMARVPVLIGANHDEGTVWAAGIIAAGTSVTPANWPDVVREFVPDPARAAEVVAAYPVHGTDGGPVFGAVVGDANYACPTLRTGSLLAARQPVWRYEFADPDPPRPTPAPPPFPLGATHTTELPYLFDLGGRSRDMTEGQHRLADTMIGYWTRFARSGDPGGGGAPRWTRSQVQGLAPDRTGPVRPGAVHHCGLWATMP</sequence>
<evidence type="ECO:0000256" key="4">
    <source>
        <dbReference type="SAM" id="MobiDB-lite"/>
    </source>
</evidence>
<evidence type="ECO:0000256" key="3">
    <source>
        <dbReference type="RuleBase" id="RU361235"/>
    </source>
</evidence>
<feature type="signal peptide" evidence="3">
    <location>
        <begin position="1"/>
        <end position="21"/>
    </location>
</feature>
<dbReference type="Gene3D" id="3.40.50.1820">
    <property type="entry name" value="alpha/beta hydrolase"/>
    <property type="match status" value="1"/>
</dbReference>
<dbReference type="InterPro" id="IPR050654">
    <property type="entry name" value="AChE-related_enzymes"/>
</dbReference>
<feature type="compositionally biased region" description="Pro residues" evidence="4">
    <location>
        <begin position="425"/>
        <end position="435"/>
    </location>
</feature>
<dbReference type="EC" id="3.1.1.-" evidence="3"/>
<proteinExistence type="inferred from homology"/>
<comment type="caution">
    <text evidence="6">The sequence shown here is derived from an EMBL/GenBank/DDBJ whole genome shotgun (WGS) entry which is preliminary data.</text>
</comment>
<evidence type="ECO:0000313" key="7">
    <source>
        <dbReference type="Proteomes" id="UP000600946"/>
    </source>
</evidence>
<evidence type="ECO:0000256" key="1">
    <source>
        <dbReference type="ARBA" id="ARBA00005964"/>
    </source>
</evidence>
<dbReference type="PANTHER" id="PTHR43918">
    <property type="entry name" value="ACETYLCHOLINESTERASE"/>
    <property type="match status" value="1"/>
</dbReference>
<evidence type="ECO:0000256" key="2">
    <source>
        <dbReference type="ARBA" id="ARBA00022801"/>
    </source>
</evidence>